<dbReference type="Proteomes" id="UP000653472">
    <property type="component" value="Unassembled WGS sequence"/>
</dbReference>
<evidence type="ECO:0000313" key="2">
    <source>
        <dbReference type="EMBL" id="NKF22348.1"/>
    </source>
</evidence>
<dbReference type="PROSITE" id="PS50851">
    <property type="entry name" value="CHEW"/>
    <property type="match status" value="1"/>
</dbReference>
<keyword evidence="3" id="KW-1185">Reference proteome</keyword>
<proteinExistence type="predicted"/>
<comment type="caution">
    <text evidence="2">The sequence shown here is derived from an EMBL/GenBank/DDBJ whole genome shotgun (WGS) entry which is preliminary data.</text>
</comment>
<dbReference type="InterPro" id="IPR036061">
    <property type="entry name" value="CheW-like_dom_sf"/>
</dbReference>
<dbReference type="Pfam" id="PF01584">
    <property type="entry name" value="CheW"/>
    <property type="match status" value="1"/>
</dbReference>
<name>A0A969W998_9GAMM</name>
<dbReference type="EMBL" id="JAAVXB010000004">
    <property type="protein sequence ID" value="NKF22348.1"/>
    <property type="molecule type" value="Genomic_DNA"/>
</dbReference>
<protein>
    <submittedName>
        <fullName evidence="2">Chemotaxis protein CheW</fullName>
    </submittedName>
</protein>
<dbReference type="GO" id="GO:0006935">
    <property type="term" value="P:chemotaxis"/>
    <property type="evidence" value="ECO:0007669"/>
    <property type="project" value="InterPro"/>
</dbReference>
<dbReference type="SUPFAM" id="SSF50341">
    <property type="entry name" value="CheW-like"/>
    <property type="match status" value="1"/>
</dbReference>
<evidence type="ECO:0000313" key="3">
    <source>
        <dbReference type="Proteomes" id="UP000653472"/>
    </source>
</evidence>
<dbReference type="RefSeq" id="WP_168147617.1">
    <property type="nucleotide sequence ID" value="NZ_JAAVXB010000004.1"/>
</dbReference>
<evidence type="ECO:0000259" key="1">
    <source>
        <dbReference type="PROSITE" id="PS50851"/>
    </source>
</evidence>
<feature type="domain" description="CheW-like" evidence="1">
    <location>
        <begin position="8"/>
        <end position="152"/>
    </location>
</feature>
<sequence>MSETENRPLYAVLMALSGDTLLLPNVAIAEVVARETLQPDLRLPAWIAGFVDWNSRRVPALRFEVLNGGAVPEASRRERVVVLNSSGRYLPSGQLAIVTQAYPHLVTLTRAALQPAPLRDSDRAELVLARTRVANQLAAIPDLDMIEAEVARALPAAAAAASG</sequence>
<dbReference type="InterPro" id="IPR002545">
    <property type="entry name" value="CheW-lke_dom"/>
</dbReference>
<dbReference type="SMART" id="SM00260">
    <property type="entry name" value="CheW"/>
    <property type="match status" value="1"/>
</dbReference>
<dbReference type="AlphaFoldDB" id="A0A969W998"/>
<dbReference type="GO" id="GO:0007165">
    <property type="term" value="P:signal transduction"/>
    <property type="evidence" value="ECO:0007669"/>
    <property type="project" value="InterPro"/>
</dbReference>
<organism evidence="2 3">
    <name type="scientific">Solimonas marina</name>
    <dbReference type="NCBI Taxonomy" id="2714601"/>
    <lineage>
        <taxon>Bacteria</taxon>
        <taxon>Pseudomonadati</taxon>
        <taxon>Pseudomonadota</taxon>
        <taxon>Gammaproteobacteria</taxon>
        <taxon>Nevskiales</taxon>
        <taxon>Nevskiaceae</taxon>
        <taxon>Solimonas</taxon>
    </lineage>
</organism>
<gene>
    <name evidence="2" type="ORF">G7Y82_08455</name>
</gene>
<reference evidence="2" key="1">
    <citation type="submission" date="2020-03" db="EMBL/GenBank/DDBJ databases">
        <title>Solimonas marina sp. nov., isolated from deep seawater of the Pacific Ocean.</title>
        <authorList>
            <person name="Liu X."/>
            <person name="Lai Q."/>
            <person name="Sun F."/>
            <person name="Gai Y."/>
            <person name="Li G."/>
            <person name="Shao Z."/>
        </authorList>
    </citation>
    <scope>NUCLEOTIDE SEQUENCE</scope>
    <source>
        <strain evidence="2">C16B3</strain>
    </source>
</reference>
<accession>A0A969W998</accession>